<keyword evidence="6 8" id="KW-0012">Acyltransferase</keyword>
<name>A0A5R9KS62_9BACT</name>
<evidence type="ECO:0000256" key="1">
    <source>
        <dbReference type="ARBA" id="ARBA00022490"/>
    </source>
</evidence>
<evidence type="ECO:0000256" key="6">
    <source>
        <dbReference type="ARBA" id="ARBA00023315"/>
    </source>
</evidence>
<keyword evidence="4 8" id="KW-0479">Metal-binding</keyword>
<dbReference type="SUPFAM" id="SSF53067">
    <property type="entry name" value="Actin-like ATPase domain"/>
    <property type="match status" value="2"/>
</dbReference>
<evidence type="ECO:0000259" key="9">
    <source>
        <dbReference type="Pfam" id="PF00814"/>
    </source>
</evidence>
<dbReference type="InterPro" id="IPR017860">
    <property type="entry name" value="Peptidase_M22_CS"/>
</dbReference>
<feature type="binding site" evidence="8">
    <location>
        <position position="109"/>
    </location>
    <ligand>
        <name>Fe cation</name>
        <dbReference type="ChEBI" id="CHEBI:24875"/>
    </ligand>
</feature>
<dbReference type="EC" id="2.3.1.234" evidence="8"/>
<evidence type="ECO:0000256" key="5">
    <source>
        <dbReference type="ARBA" id="ARBA00023004"/>
    </source>
</evidence>
<dbReference type="InterPro" id="IPR022450">
    <property type="entry name" value="TsaD"/>
</dbReference>
<dbReference type="NCBIfam" id="TIGR00329">
    <property type="entry name" value="gcp_kae1"/>
    <property type="match status" value="1"/>
</dbReference>
<dbReference type="PRINTS" id="PR00789">
    <property type="entry name" value="OSIALOPTASE"/>
</dbReference>
<keyword evidence="1 8" id="KW-0963">Cytoplasm</keyword>
<feature type="binding site" evidence="8">
    <location>
        <position position="301"/>
    </location>
    <ligand>
        <name>Fe cation</name>
        <dbReference type="ChEBI" id="CHEBI:24875"/>
    </ligand>
</feature>
<dbReference type="CDD" id="cd24133">
    <property type="entry name" value="ASKHA_NBD_TsaD_bac"/>
    <property type="match status" value="1"/>
</dbReference>
<dbReference type="PANTHER" id="PTHR11735">
    <property type="entry name" value="TRNA N6-ADENOSINE THREONYLCARBAMOYLTRANSFERASE"/>
    <property type="match status" value="1"/>
</dbReference>
<comment type="subcellular location">
    <subcellularLocation>
        <location evidence="8">Cytoplasm</location>
    </subcellularLocation>
</comment>
<organism evidence="10 11">
    <name type="scientific">Dyadobacter luticola</name>
    <dbReference type="NCBI Taxonomy" id="1979387"/>
    <lineage>
        <taxon>Bacteria</taxon>
        <taxon>Pseudomonadati</taxon>
        <taxon>Bacteroidota</taxon>
        <taxon>Cytophagia</taxon>
        <taxon>Cytophagales</taxon>
        <taxon>Spirosomataceae</taxon>
        <taxon>Dyadobacter</taxon>
    </lineage>
</organism>
<feature type="binding site" evidence="8">
    <location>
        <begin position="132"/>
        <end position="136"/>
    </location>
    <ligand>
        <name>substrate</name>
    </ligand>
</feature>
<dbReference type="EMBL" id="VCEJ01000005">
    <property type="protein sequence ID" value="TLU98969.1"/>
    <property type="molecule type" value="Genomic_DNA"/>
</dbReference>
<dbReference type="FunFam" id="3.30.420.40:FF:000040">
    <property type="entry name" value="tRNA N6-adenosine threonylcarbamoyltransferase"/>
    <property type="match status" value="1"/>
</dbReference>
<accession>A0A5R9KS62</accession>
<comment type="catalytic activity">
    <reaction evidence="7 8">
        <text>L-threonylcarbamoyladenylate + adenosine(37) in tRNA = N(6)-L-threonylcarbamoyladenosine(37) in tRNA + AMP + H(+)</text>
        <dbReference type="Rhea" id="RHEA:37059"/>
        <dbReference type="Rhea" id="RHEA-COMP:10162"/>
        <dbReference type="Rhea" id="RHEA-COMP:10163"/>
        <dbReference type="ChEBI" id="CHEBI:15378"/>
        <dbReference type="ChEBI" id="CHEBI:73682"/>
        <dbReference type="ChEBI" id="CHEBI:74411"/>
        <dbReference type="ChEBI" id="CHEBI:74418"/>
        <dbReference type="ChEBI" id="CHEBI:456215"/>
        <dbReference type="EC" id="2.3.1.234"/>
    </reaction>
</comment>
<evidence type="ECO:0000256" key="3">
    <source>
        <dbReference type="ARBA" id="ARBA00022694"/>
    </source>
</evidence>
<gene>
    <name evidence="8 10" type="primary">tsaD</name>
    <name evidence="10" type="ORF">FEN17_20485</name>
</gene>
<dbReference type="Proteomes" id="UP000306402">
    <property type="component" value="Unassembled WGS sequence"/>
</dbReference>
<dbReference type="InterPro" id="IPR000905">
    <property type="entry name" value="Gcp-like_dom"/>
</dbReference>
<feature type="binding site" evidence="8">
    <location>
        <position position="178"/>
    </location>
    <ligand>
        <name>substrate</name>
    </ligand>
</feature>
<dbReference type="NCBIfam" id="TIGR03723">
    <property type="entry name" value="T6A_TsaD_YgjD"/>
    <property type="match status" value="1"/>
</dbReference>
<feature type="binding site" evidence="8">
    <location>
        <position position="113"/>
    </location>
    <ligand>
        <name>Fe cation</name>
        <dbReference type="ChEBI" id="CHEBI:24875"/>
    </ligand>
</feature>
<keyword evidence="3 8" id="KW-0819">tRNA processing</keyword>
<dbReference type="OrthoDB" id="9806197at2"/>
<dbReference type="RefSeq" id="WP_138367259.1">
    <property type="nucleotide sequence ID" value="NZ_VCEJ01000005.1"/>
</dbReference>
<comment type="cofactor">
    <cofactor evidence="8">
        <name>Fe(2+)</name>
        <dbReference type="ChEBI" id="CHEBI:29033"/>
    </cofactor>
    <text evidence="8">Binds 1 Fe(2+) ion per subunit.</text>
</comment>
<dbReference type="InterPro" id="IPR017861">
    <property type="entry name" value="KAE1/TsaD"/>
</dbReference>
<dbReference type="Gene3D" id="3.30.420.40">
    <property type="match status" value="2"/>
</dbReference>
<reference evidence="10 11" key="1">
    <citation type="submission" date="2019-05" db="EMBL/GenBank/DDBJ databases">
        <authorList>
            <person name="Qu J.-H."/>
        </authorList>
    </citation>
    <scope>NUCLEOTIDE SEQUENCE [LARGE SCALE GENOMIC DNA]</scope>
    <source>
        <strain evidence="10 11">T17</strain>
    </source>
</reference>
<comment type="caution">
    <text evidence="10">The sequence shown here is derived from an EMBL/GenBank/DDBJ whole genome shotgun (WGS) entry which is preliminary data.</text>
</comment>
<proteinExistence type="inferred from homology"/>
<dbReference type="GO" id="GO:0002949">
    <property type="term" value="P:tRNA threonylcarbamoyladenosine modification"/>
    <property type="evidence" value="ECO:0007669"/>
    <property type="project" value="UniProtKB-UniRule"/>
</dbReference>
<dbReference type="GO" id="GO:0005737">
    <property type="term" value="C:cytoplasm"/>
    <property type="evidence" value="ECO:0007669"/>
    <property type="project" value="UniProtKB-SubCell"/>
</dbReference>
<protein>
    <recommendedName>
        <fullName evidence="8">tRNA N6-adenosine threonylcarbamoyltransferase</fullName>
        <ecNumber evidence="8">2.3.1.234</ecNumber>
    </recommendedName>
    <alternativeName>
        <fullName evidence="8">N6-L-threonylcarbamoyladenine synthase</fullName>
        <shortName evidence="8">t(6)A synthase</shortName>
    </alternativeName>
    <alternativeName>
        <fullName evidence="8">t(6)A37 threonylcarbamoyladenosine biosynthesis protein TsaD</fullName>
    </alternativeName>
    <alternativeName>
        <fullName evidence="8">tRNA threonylcarbamoyladenosine biosynthesis protein TsaD</fullName>
    </alternativeName>
</protein>
<evidence type="ECO:0000256" key="2">
    <source>
        <dbReference type="ARBA" id="ARBA00022679"/>
    </source>
</evidence>
<evidence type="ECO:0000256" key="8">
    <source>
        <dbReference type="HAMAP-Rule" id="MF_01445"/>
    </source>
</evidence>
<comment type="function">
    <text evidence="8">Required for the formation of a threonylcarbamoyl group on adenosine at position 37 (t(6)A37) in tRNAs that read codons beginning with adenine. Is involved in the transfer of the threonylcarbamoyl moiety of threonylcarbamoyl-AMP (TC-AMP) to the N6 group of A37, together with TsaE and TsaB. TsaD likely plays a direct catalytic role in this reaction.</text>
</comment>
<feature type="binding site" evidence="8">
    <location>
        <position position="273"/>
    </location>
    <ligand>
        <name>substrate</name>
    </ligand>
</feature>
<dbReference type="GO" id="GO:0061711">
    <property type="term" value="F:tRNA N(6)-L-threonylcarbamoyladenine synthase activity"/>
    <property type="evidence" value="ECO:0007669"/>
    <property type="project" value="UniProtKB-EC"/>
</dbReference>
<dbReference type="PROSITE" id="PS01016">
    <property type="entry name" value="GLYCOPROTEASE"/>
    <property type="match status" value="1"/>
</dbReference>
<dbReference type="GO" id="GO:0005506">
    <property type="term" value="F:iron ion binding"/>
    <property type="evidence" value="ECO:0007669"/>
    <property type="project" value="UniProtKB-UniRule"/>
</dbReference>
<sequence length="332" mass="35929">MNILAIESSCDETSAAVIINGEIGSNVVATQLIHTQYGGVVPELASRAHQQHILPVVDKALMDAKVAKKDLDAIAFTKGPGLLGALLVGTSFAKSMALGLDIPLIEVNHMQAHVLAHFIDDPKPEFPFLCLTVSGGHTQIVKVSGPLDMQIIGETRDDAVGEAFDKTAKLLNLPYPGGPLIDKYAALGNPLTYPFPLPEMPGLDFSFSGIKTSFLYFLQKQVRENPAFISENLHDICASIQYTLIDILLKKQKKAARETGIKEIAIAGGVSANSGLRKSLLELGEKLGWKVYIPAFEYCTDNAAMIAMAAHYKFLADDFTDQTVSPLARMEF</sequence>
<keyword evidence="5 8" id="KW-0408">Iron</keyword>
<evidence type="ECO:0000313" key="11">
    <source>
        <dbReference type="Proteomes" id="UP000306402"/>
    </source>
</evidence>
<feature type="binding site" evidence="8">
    <location>
        <position position="165"/>
    </location>
    <ligand>
        <name>substrate</name>
    </ligand>
</feature>
<evidence type="ECO:0000256" key="7">
    <source>
        <dbReference type="ARBA" id="ARBA00048117"/>
    </source>
</evidence>
<evidence type="ECO:0000313" key="10">
    <source>
        <dbReference type="EMBL" id="TLU98969.1"/>
    </source>
</evidence>
<dbReference type="PANTHER" id="PTHR11735:SF6">
    <property type="entry name" value="TRNA N6-ADENOSINE THREONYLCARBAMOYLTRANSFERASE, MITOCHONDRIAL"/>
    <property type="match status" value="1"/>
</dbReference>
<evidence type="ECO:0000256" key="4">
    <source>
        <dbReference type="ARBA" id="ARBA00022723"/>
    </source>
</evidence>
<dbReference type="HAMAP" id="MF_01445">
    <property type="entry name" value="TsaD"/>
    <property type="match status" value="1"/>
</dbReference>
<dbReference type="AlphaFoldDB" id="A0A5R9KS62"/>
<feature type="binding site" evidence="8">
    <location>
        <position position="182"/>
    </location>
    <ligand>
        <name>substrate</name>
    </ligand>
</feature>
<keyword evidence="11" id="KW-1185">Reference proteome</keyword>
<keyword evidence="2 8" id="KW-0808">Transferase</keyword>
<dbReference type="InterPro" id="IPR043129">
    <property type="entry name" value="ATPase_NBD"/>
</dbReference>
<dbReference type="Pfam" id="PF00814">
    <property type="entry name" value="TsaD"/>
    <property type="match status" value="1"/>
</dbReference>
<comment type="similarity">
    <text evidence="8">Belongs to the KAE1 / TsaD family.</text>
</comment>
<feature type="domain" description="Gcp-like" evidence="9">
    <location>
        <begin position="23"/>
        <end position="307"/>
    </location>
</feature>